<reference evidence="2" key="1">
    <citation type="submission" date="2022-11" db="UniProtKB">
        <authorList>
            <consortium name="WormBaseParasite"/>
        </authorList>
    </citation>
    <scope>IDENTIFICATION</scope>
</reference>
<name>A0AC34GTM3_9BILA</name>
<organism evidence="1 2">
    <name type="scientific">Panagrolaimus sp. ES5</name>
    <dbReference type="NCBI Taxonomy" id="591445"/>
    <lineage>
        <taxon>Eukaryota</taxon>
        <taxon>Metazoa</taxon>
        <taxon>Ecdysozoa</taxon>
        <taxon>Nematoda</taxon>
        <taxon>Chromadorea</taxon>
        <taxon>Rhabditida</taxon>
        <taxon>Tylenchina</taxon>
        <taxon>Panagrolaimomorpha</taxon>
        <taxon>Panagrolaimoidea</taxon>
        <taxon>Panagrolaimidae</taxon>
        <taxon>Panagrolaimus</taxon>
    </lineage>
</organism>
<protein>
    <submittedName>
        <fullName evidence="2">Uncharacterized protein</fullName>
    </submittedName>
</protein>
<proteinExistence type="predicted"/>
<dbReference type="Proteomes" id="UP000887579">
    <property type="component" value="Unplaced"/>
</dbReference>
<evidence type="ECO:0000313" key="2">
    <source>
        <dbReference type="WBParaSite" id="ES5_v2.g8176.t1"/>
    </source>
</evidence>
<sequence length="92" mass="10662">MKATVFSIIFVILFLQLDLFYCIENRESNAQTIKLITRLCQSMPGESVICKRYSEPVETIFAADQAIYHYRSERDNSESLFPKNSENDLSDD</sequence>
<accession>A0AC34GTM3</accession>
<dbReference type="WBParaSite" id="ES5_v2.g8176.t1">
    <property type="protein sequence ID" value="ES5_v2.g8176.t1"/>
    <property type="gene ID" value="ES5_v2.g8176"/>
</dbReference>
<evidence type="ECO:0000313" key="1">
    <source>
        <dbReference type="Proteomes" id="UP000887579"/>
    </source>
</evidence>